<evidence type="ECO:0000313" key="1">
    <source>
        <dbReference type="EMBL" id="AOS60935.1"/>
    </source>
</evidence>
<protein>
    <submittedName>
        <fullName evidence="1">Uncharacterized protein</fullName>
    </submittedName>
</protein>
<name>A0AAC9HL75_9PSEU</name>
<dbReference type="EMBL" id="CP014859">
    <property type="protein sequence ID" value="AOS60935.1"/>
    <property type="molecule type" value="Genomic_DNA"/>
</dbReference>
<reference evidence="2" key="1">
    <citation type="submission" date="2016-03" db="EMBL/GenBank/DDBJ databases">
        <title>Complete genome sequence of the type strain Actinoalloteichus hymeniacidonis DSM 45092.</title>
        <authorList>
            <person name="Schaffert L."/>
            <person name="Albersmeier A."/>
            <person name="Winkler A."/>
            <person name="Kalinowski J."/>
            <person name="Zotchev S."/>
            <person name="Ruckert C."/>
        </authorList>
    </citation>
    <scope>NUCLEOTIDE SEQUENCE [LARGE SCALE GENOMIC DNA]</scope>
    <source>
        <strain evidence="2">HPA177(T) (DSM 45092(T))</strain>
    </source>
</reference>
<proteinExistence type="predicted"/>
<dbReference type="Proteomes" id="UP000095210">
    <property type="component" value="Chromosome"/>
</dbReference>
<evidence type="ECO:0000313" key="2">
    <source>
        <dbReference type="Proteomes" id="UP000095210"/>
    </source>
</evidence>
<dbReference type="KEGG" id="ahm:TL08_00435"/>
<dbReference type="AlphaFoldDB" id="A0AAC9HL75"/>
<keyword evidence="2" id="KW-1185">Reference proteome</keyword>
<gene>
    <name evidence="1" type="ORF">TL08_00435</name>
</gene>
<organism evidence="1 2">
    <name type="scientific">Actinoalloteichus hymeniacidonis</name>
    <dbReference type="NCBI Taxonomy" id="340345"/>
    <lineage>
        <taxon>Bacteria</taxon>
        <taxon>Bacillati</taxon>
        <taxon>Actinomycetota</taxon>
        <taxon>Actinomycetes</taxon>
        <taxon>Pseudonocardiales</taxon>
        <taxon>Pseudonocardiaceae</taxon>
        <taxon>Actinoalloteichus</taxon>
    </lineage>
</organism>
<sequence length="76" mass="8512">MGSVYAKKTFEDADEARYDVVYEFDPGWVLILDKNTNRTRPADGGDPPGRPTAAALITRDWLRDGKAPERVVRISC</sequence>
<accession>A0AAC9HL75</accession>
<dbReference type="RefSeq" id="WP_069845698.1">
    <property type="nucleotide sequence ID" value="NZ_CP014859.1"/>
</dbReference>